<dbReference type="RefSeq" id="WP_008885750.1">
    <property type="nucleotide sequence ID" value="NZ_FNAV01000001.1"/>
</dbReference>
<dbReference type="AlphaFoldDB" id="A0A1G7AN89"/>
<dbReference type="OrthoDB" id="7867799at2"/>
<accession>A0A1G7AN89</accession>
<keyword evidence="2" id="KW-1185">Reference proteome</keyword>
<evidence type="ECO:0000313" key="1">
    <source>
        <dbReference type="EMBL" id="SDE16233.1"/>
    </source>
</evidence>
<dbReference type="STRING" id="282683.SAMN04488105_101270"/>
<organism evidence="1 2">
    <name type="scientific">Salipiger thiooxidans</name>
    <dbReference type="NCBI Taxonomy" id="282683"/>
    <lineage>
        <taxon>Bacteria</taxon>
        <taxon>Pseudomonadati</taxon>
        <taxon>Pseudomonadota</taxon>
        <taxon>Alphaproteobacteria</taxon>
        <taxon>Rhodobacterales</taxon>
        <taxon>Roseobacteraceae</taxon>
        <taxon>Salipiger</taxon>
    </lineage>
</organism>
<dbReference type="EMBL" id="FNAV01000001">
    <property type="protein sequence ID" value="SDE16233.1"/>
    <property type="molecule type" value="Genomic_DNA"/>
</dbReference>
<proteinExistence type="predicted"/>
<name>A0A1G7AN89_9RHOB</name>
<evidence type="ECO:0008006" key="3">
    <source>
        <dbReference type="Google" id="ProtNLM"/>
    </source>
</evidence>
<dbReference type="Proteomes" id="UP000198994">
    <property type="component" value="Unassembled WGS sequence"/>
</dbReference>
<protein>
    <recommendedName>
        <fullName evidence="3">DUF1127 domain-containing protein</fullName>
    </recommendedName>
</protein>
<sequence>MAFLSASHRHENAPLLSRILAGFGDAIVAIGEANPRLRRVEALQRLSDAELAAKGLRREDIVRHVFHDVYYL</sequence>
<gene>
    <name evidence="1" type="ORF">SAMN04488105_101270</name>
</gene>
<reference evidence="2" key="1">
    <citation type="submission" date="2016-10" db="EMBL/GenBank/DDBJ databases">
        <authorList>
            <person name="Varghese N."/>
            <person name="Submissions S."/>
        </authorList>
    </citation>
    <scope>NUCLEOTIDE SEQUENCE [LARGE SCALE GENOMIC DNA]</scope>
    <source>
        <strain evidence="2">DSM 10146</strain>
    </source>
</reference>
<evidence type="ECO:0000313" key="2">
    <source>
        <dbReference type="Proteomes" id="UP000198994"/>
    </source>
</evidence>